<protein>
    <recommendedName>
        <fullName evidence="3">DUF3261 domain-containing protein</fullName>
    </recommendedName>
</protein>
<proteinExistence type="predicted"/>
<dbReference type="EMBL" id="CP012418">
    <property type="protein sequence ID" value="AOE50984.1"/>
    <property type="molecule type" value="Genomic_DNA"/>
</dbReference>
<keyword evidence="2" id="KW-1185">Reference proteome</keyword>
<reference evidence="2" key="1">
    <citation type="submission" date="2015-08" db="EMBL/GenBank/DDBJ databases">
        <authorList>
            <person name="Kim K.M."/>
        </authorList>
    </citation>
    <scope>NUCLEOTIDE SEQUENCE [LARGE SCALE GENOMIC DNA]</scope>
    <source>
        <strain evidence="2">KCTC 23892</strain>
    </source>
</reference>
<dbReference type="InterPro" id="IPR021675">
    <property type="entry name" value="DUF3261"/>
</dbReference>
<name>A0A1B3BDS0_9GAMM</name>
<gene>
    <name evidence="1" type="ORF">KS2013_2280</name>
</gene>
<dbReference type="STRING" id="1144748.KS2013_2280"/>
<dbReference type="Proteomes" id="UP000094147">
    <property type="component" value="Chromosome"/>
</dbReference>
<dbReference type="AlphaFoldDB" id="A0A1B3BDS0"/>
<organism evidence="1 2">
    <name type="scientific">Kangiella sediminilitoris</name>
    <dbReference type="NCBI Taxonomy" id="1144748"/>
    <lineage>
        <taxon>Bacteria</taxon>
        <taxon>Pseudomonadati</taxon>
        <taxon>Pseudomonadota</taxon>
        <taxon>Gammaproteobacteria</taxon>
        <taxon>Kangiellales</taxon>
        <taxon>Kangiellaceae</taxon>
        <taxon>Kangiella</taxon>
    </lineage>
</organism>
<accession>A0A1B3BDS0</accession>
<dbReference type="Pfam" id="PF11659">
    <property type="entry name" value="DUF3261"/>
    <property type="match status" value="1"/>
</dbReference>
<sequence>MVAEEVGFSLLSSVPFEDGLRLTQSATAEYNNESHDLIFQTEIRQGNLAMVGLTPTGTRLFTIILKQGEITAEGLSAIVENIKPDYLLADLQLSLWPAAEIQQALSGGKIITAPSGQRLITRNNQPIIQIEYSQQPAYEGTIRFNHLERGYSLYIEPLSIETIDQPFPENSNNDL</sequence>
<evidence type="ECO:0008006" key="3">
    <source>
        <dbReference type="Google" id="ProtNLM"/>
    </source>
</evidence>
<evidence type="ECO:0000313" key="2">
    <source>
        <dbReference type="Proteomes" id="UP000094147"/>
    </source>
</evidence>
<evidence type="ECO:0000313" key="1">
    <source>
        <dbReference type="EMBL" id="AOE50984.1"/>
    </source>
</evidence>
<dbReference type="KEGG" id="ksd:KS2013_2280"/>